<dbReference type="InterPro" id="IPR002347">
    <property type="entry name" value="SDR_fam"/>
</dbReference>
<dbReference type="SUPFAM" id="SSF51735">
    <property type="entry name" value="NAD(P)-binding Rossmann-fold domains"/>
    <property type="match status" value="1"/>
</dbReference>
<evidence type="ECO:0000256" key="1">
    <source>
        <dbReference type="ARBA" id="ARBA00006484"/>
    </source>
</evidence>
<keyword evidence="5" id="KW-1185">Reference proteome</keyword>
<evidence type="ECO:0000256" key="2">
    <source>
        <dbReference type="ARBA" id="ARBA00023002"/>
    </source>
</evidence>
<dbReference type="PRINTS" id="PR00080">
    <property type="entry name" value="SDRFAMILY"/>
</dbReference>
<dbReference type="InterPro" id="IPR020904">
    <property type="entry name" value="Sc_DH/Rdtase_CS"/>
</dbReference>
<dbReference type="Pfam" id="PF00106">
    <property type="entry name" value="adh_short"/>
    <property type="match status" value="1"/>
</dbReference>
<evidence type="ECO:0000313" key="5">
    <source>
        <dbReference type="Proteomes" id="UP001207116"/>
    </source>
</evidence>
<evidence type="ECO:0000313" key="4">
    <source>
        <dbReference type="EMBL" id="MCX2719416.1"/>
    </source>
</evidence>
<dbReference type="PROSITE" id="PS00061">
    <property type="entry name" value="ADH_SHORT"/>
    <property type="match status" value="1"/>
</dbReference>
<gene>
    <name evidence="4" type="ORF">OO016_07380</name>
</gene>
<dbReference type="EMBL" id="JAPFQP010000002">
    <property type="protein sequence ID" value="MCX2719416.1"/>
    <property type="molecule type" value="Genomic_DNA"/>
</dbReference>
<keyword evidence="2" id="KW-0560">Oxidoreductase</keyword>
<comment type="similarity">
    <text evidence="1 3">Belongs to the short-chain dehydrogenases/reductases (SDR) family.</text>
</comment>
<protein>
    <submittedName>
        <fullName evidence="4">SDR family oxidoreductase</fullName>
    </submittedName>
</protein>
<reference evidence="4" key="1">
    <citation type="submission" date="2022-11" db="EMBL/GenBank/DDBJ databases">
        <title>The characterization of three novel Bacteroidetes species and genomic analysis of their roles in tidal elemental geochemical cycles.</title>
        <authorList>
            <person name="Ma K.-J."/>
        </authorList>
    </citation>
    <scope>NUCLEOTIDE SEQUENCE</scope>
    <source>
        <strain evidence="4">M415</strain>
    </source>
</reference>
<evidence type="ECO:0000256" key="3">
    <source>
        <dbReference type="RuleBase" id="RU000363"/>
    </source>
</evidence>
<dbReference type="RefSeq" id="WP_266012059.1">
    <property type="nucleotide sequence ID" value="NZ_JAPFQP010000002.1"/>
</dbReference>
<accession>A0AAE3SNQ0</accession>
<dbReference type="PANTHER" id="PTHR44169">
    <property type="entry name" value="NADPH-DEPENDENT 1-ACYLDIHYDROXYACETONE PHOSPHATE REDUCTASE"/>
    <property type="match status" value="1"/>
</dbReference>
<proteinExistence type="inferred from homology"/>
<dbReference type="GO" id="GO:0016491">
    <property type="term" value="F:oxidoreductase activity"/>
    <property type="evidence" value="ECO:0007669"/>
    <property type="project" value="UniProtKB-KW"/>
</dbReference>
<organism evidence="4 5">
    <name type="scientific">Lentiprolixibacter aurantiacus</name>
    <dbReference type="NCBI Taxonomy" id="2993939"/>
    <lineage>
        <taxon>Bacteria</taxon>
        <taxon>Pseudomonadati</taxon>
        <taxon>Bacteroidota</taxon>
        <taxon>Flavobacteriia</taxon>
        <taxon>Flavobacteriales</taxon>
        <taxon>Flavobacteriaceae</taxon>
        <taxon>Lentiprolixibacter</taxon>
    </lineage>
</organism>
<dbReference type="Gene3D" id="3.40.50.720">
    <property type="entry name" value="NAD(P)-binding Rossmann-like Domain"/>
    <property type="match status" value="1"/>
</dbReference>
<dbReference type="AlphaFoldDB" id="A0AAE3SNQ0"/>
<dbReference type="Proteomes" id="UP001207116">
    <property type="component" value="Unassembled WGS sequence"/>
</dbReference>
<dbReference type="InterPro" id="IPR036291">
    <property type="entry name" value="NAD(P)-bd_dom_sf"/>
</dbReference>
<dbReference type="PANTHER" id="PTHR44169:SF6">
    <property type="entry name" value="NADPH-DEPENDENT 1-ACYLDIHYDROXYACETONE PHOSPHATE REDUCTASE"/>
    <property type="match status" value="1"/>
</dbReference>
<dbReference type="PRINTS" id="PR00081">
    <property type="entry name" value="GDHRDH"/>
</dbReference>
<comment type="caution">
    <text evidence="4">The sequence shown here is derived from an EMBL/GenBank/DDBJ whole genome shotgun (WGS) entry which is preliminary data.</text>
</comment>
<name>A0AAE3SNQ0_9FLAO</name>
<dbReference type="CDD" id="cd05374">
    <property type="entry name" value="17beta-HSD-like_SDR_c"/>
    <property type="match status" value="1"/>
</dbReference>
<sequence length="269" mass="29810">MAKEVVLVTGASSGIGRAIAEYLHKKGYAVYGTTRDVSKYPDFGPFRLIKLDVNSAEQVRDAVKEVVGREGQLNILVNNAGVGITGPIEETPYDEILKAFETNFHGPIRMIKEVLPHMREQGKGLIINITSIAGYMGLPFRGVYSASKGALELVTEALRMETQGFDIRITNLAPGDFATNIASGRYHAPVKEGSPYQEVYQNSLDLMNAHVDSGQDPIKVAEKTYTIIKSHNPKVHYRVGTPLQKFSVFLKKILPDKVYEGMLKKHYKL</sequence>